<feature type="chain" id="PRO_5020936843" description="Tyrosine specific protein phosphatases domain-containing protein" evidence="1">
    <location>
        <begin position="31"/>
        <end position="313"/>
    </location>
</feature>
<dbReference type="Proteomes" id="UP000293550">
    <property type="component" value="Unassembled WGS sequence"/>
</dbReference>
<dbReference type="SMART" id="SM01301">
    <property type="entry name" value="PTPlike_phytase"/>
    <property type="match status" value="1"/>
</dbReference>
<accession>A0A4Q7DKJ0</accession>
<feature type="signal peptide" evidence="1">
    <location>
        <begin position="1"/>
        <end position="30"/>
    </location>
</feature>
<evidence type="ECO:0000313" key="3">
    <source>
        <dbReference type="EMBL" id="RZI46604.1"/>
    </source>
</evidence>
<evidence type="ECO:0000259" key="2">
    <source>
        <dbReference type="PROSITE" id="PS50056"/>
    </source>
</evidence>
<dbReference type="Pfam" id="PF14566">
    <property type="entry name" value="PTPlike_phytase"/>
    <property type="match status" value="1"/>
</dbReference>
<dbReference type="InterPro" id="IPR000387">
    <property type="entry name" value="Tyr_Pase_dom"/>
</dbReference>
<evidence type="ECO:0000313" key="4">
    <source>
        <dbReference type="Proteomes" id="UP000293550"/>
    </source>
</evidence>
<name>A0A4Q7DKJ0_9PROT</name>
<proteinExistence type="predicted"/>
<comment type="caution">
    <text evidence="3">The sequence shown here is derived from an EMBL/GenBank/DDBJ whole genome shotgun (WGS) entry which is preliminary data.</text>
</comment>
<evidence type="ECO:0000256" key="1">
    <source>
        <dbReference type="SAM" id="SignalP"/>
    </source>
</evidence>
<organism evidence="3 4">
    <name type="scientific">Candidatus Finniella inopinata</name>
    <dbReference type="NCBI Taxonomy" id="1696036"/>
    <lineage>
        <taxon>Bacteria</taxon>
        <taxon>Pseudomonadati</taxon>
        <taxon>Pseudomonadota</taxon>
        <taxon>Alphaproteobacteria</taxon>
        <taxon>Holosporales</taxon>
        <taxon>Candidatus Paracaedibacteraceae</taxon>
        <taxon>Candidatus Finniella</taxon>
    </lineage>
</organism>
<dbReference type="Gene3D" id="3.90.190.10">
    <property type="entry name" value="Protein tyrosine phosphatase superfamily"/>
    <property type="match status" value="2"/>
</dbReference>
<dbReference type="AlphaFoldDB" id="A0A4Q7DKJ0"/>
<dbReference type="PROSITE" id="PS00383">
    <property type="entry name" value="TYR_PHOSPHATASE_1"/>
    <property type="match status" value="1"/>
</dbReference>
<sequence>MFFHKTYSGKNDFYLIIFAVSLLFTLQAQAATASQQIYPQDLTHFPEGLIPQKFRMAEDLCVSGSHQFTEPEFQILLRTIPHKNITIVDLREEPHFMAFMTETASVTGPKVNAYNGLTSKEIQRLENGFTARFPAYQTEKTCVEGLGMRYLRIPVTDVTRPEDSDVDTFITFLRSIEGQNNWLHFHCLAGQGRTTTFMAMSEMIKTAASKDTCLEDILDRHHQMGGANLKNMWYSCSKTQWLNFLRNFYDYAENGFHKGMLWSQWVSEKGLQAFQQQPSITSWWSLKGFSSYGRCAAMLFFMRGLQLYRAVMN</sequence>
<gene>
    <name evidence="3" type="ORF">EQU50_03180</name>
</gene>
<protein>
    <recommendedName>
        <fullName evidence="2">Tyrosine specific protein phosphatases domain-containing protein</fullName>
    </recommendedName>
</protein>
<dbReference type="OrthoDB" id="21920at2"/>
<dbReference type="InterPro" id="IPR029021">
    <property type="entry name" value="Prot-tyrosine_phosphatase-like"/>
</dbReference>
<dbReference type="InterPro" id="IPR016130">
    <property type="entry name" value="Tyr_Pase_AS"/>
</dbReference>
<dbReference type="EMBL" id="SCFB01000004">
    <property type="protein sequence ID" value="RZI46604.1"/>
    <property type="molecule type" value="Genomic_DNA"/>
</dbReference>
<dbReference type="SUPFAM" id="SSF52799">
    <property type="entry name" value="(Phosphotyrosine protein) phosphatases II"/>
    <property type="match status" value="1"/>
</dbReference>
<keyword evidence="1" id="KW-0732">Signal</keyword>
<dbReference type="RefSeq" id="WP_130153703.1">
    <property type="nucleotide sequence ID" value="NZ_SCFB01000004.1"/>
</dbReference>
<reference evidence="3 4" key="1">
    <citation type="submission" date="2018-10" db="EMBL/GenBank/DDBJ databases">
        <title>An updated phylogeny of the Alphaproteobacteria reveals that the parasitic Rickettsiales and Holosporales have independent origins.</title>
        <authorList>
            <person name="Munoz-Gomez S.A."/>
            <person name="Hess S."/>
            <person name="Burger G."/>
            <person name="Lang B.F."/>
            <person name="Susko E."/>
            <person name="Slamovits C.H."/>
            <person name="Roger A.J."/>
        </authorList>
    </citation>
    <scope>NUCLEOTIDE SEQUENCE [LARGE SCALE GENOMIC DNA]</scope>
    <source>
        <strain evidence="3">HOLO01</strain>
    </source>
</reference>
<keyword evidence="4" id="KW-1185">Reference proteome</keyword>
<feature type="domain" description="Tyrosine specific protein phosphatases" evidence="2">
    <location>
        <begin position="167"/>
        <end position="203"/>
    </location>
</feature>
<dbReference type="PROSITE" id="PS50056">
    <property type="entry name" value="TYR_PHOSPHATASE_2"/>
    <property type="match status" value="1"/>
</dbReference>